<organism evidence="7 8">
    <name type="scientific">Rhamnella rubrinervis</name>
    <dbReference type="NCBI Taxonomy" id="2594499"/>
    <lineage>
        <taxon>Eukaryota</taxon>
        <taxon>Viridiplantae</taxon>
        <taxon>Streptophyta</taxon>
        <taxon>Embryophyta</taxon>
        <taxon>Tracheophyta</taxon>
        <taxon>Spermatophyta</taxon>
        <taxon>Magnoliopsida</taxon>
        <taxon>eudicotyledons</taxon>
        <taxon>Gunneridae</taxon>
        <taxon>Pentapetalae</taxon>
        <taxon>rosids</taxon>
        <taxon>fabids</taxon>
        <taxon>Rosales</taxon>
        <taxon>Rhamnaceae</taxon>
        <taxon>rhamnoid group</taxon>
        <taxon>Rhamneae</taxon>
        <taxon>Rhamnella</taxon>
    </lineage>
</organism>
<dbReference type="AlphaFoldDB" id="A0A8K0DPK0"/>
<dbReference type="OrthoDB" id="65569at2759"/>
<keyword evidence="3 6" id="KW-0326">Glycosidase</keyword>
<dbReference type="InterPro" id="IPR018120">
    <property type="entry name" value="Glyco_hydro_1_AS"/>
</dbReference>
<name>A0A8K0DPK0_9ROSA</name>
<comment type="caution">
    <text evidence="7">The sequence shown here is derived from an EMBL/GenBank/DDBJ whole genome shotgun (WGS) entry which is preliminary data.</text>
</comment>
<keyword evidence="8" id="KW-1185">Reference proteome</keyword>
<evidence type="ECO:0000256" key="3">
    <source>
        <dbReference type="ARBA" id="ARBA00023295"/>
    </source>
</evidence>
<dbReference type="PANTHER" id="PTHR10353:SF297">
    <property type="entry name" value="VICIANIN HYDROLASE-LIKE"/>
    <property type="match status" value="1"/>
</dbReference>
<dbReference type="InterPro" id="IPR001360">
    <property type="entry name" value="Glyco_hydro_1"/>
</dbReference>
<dbReference type="Gene3D" id="3.20.20.80">
    <property type="entry name" value="Glycosidases"/>
    <property type="match status" value="1"/>
</dbReference>
<dbReference type="PROSITE" id="PS00653">
    <property type="entry name" value="GLYCOSYL_HYDROL_F1_2"/>
    <property type="match status" value="1"/>
</dbReference>
<dbReference type="InterPro" id="IPR033132">
    <property type="entry name" value="GH_1_N_CS"/>
</dbReference>
<evidence type="ECO:0000313" key="8">
    <source>
        <dbReference type="Proteomes" id="UP000796880"/>
    </source>
</evidence>
<evidence type="ECO:0000256" key="6">
    <source>
        <dbReference type="RuleBase" id="RU004468"/>
    </source>
</evidence>
<sequence length="464" mass="52702">MAKLSGSFLVCLLAFVFCLSAFVFLESTTTLRLYSIIKQQYYSSRSFNRNLFPPDFIFGASSSAYQFEGAAYLDGKEPSIWDTFTKNHPEKIKDKSTGDVAADFYHRYKEDIQLMKQIGLDSFRFSISWSRVLPTGKIKGGVNQQGVQFYNNLINELLSNGIEPLVTVFHWDTPQALEDEYGGFRNTNIVKDYQQYAEFLFKTFGDRVKNWLTINEPLVFTTIGYDVGLSAPGRCSHHVGNCTAGNSATEPYIVGHNLLLAHSAAVKVYKEKYQASQKGKIGITLVTDWYTPKFNTQSSREATARALDFSLGWFLNPIIYGDYPKIMRSIVGNRLPKFTKFESDLLKGSFDFIGLNYYSANYVDALTPSTLNLSYHVDMQANLTTERNGIPIGQPTRTSSVFMYPRGIQELLIYVKDKYNNPPVYITENGVSDPNTLSFNETIMDSTRIRYHHDHLTYVLKSIE</sequence>
<evidence type="ECO:0000256" key="2">
    <source>
        <dbReference type="ARBA" id="ARBA00022801"/>
    </source>
</evidence>
<keyword evidence="2 6" id="KW-0378">Hydrolase</keyword>
<dbReference type="InterPro" id="IPR017853">
    <property type="entry name" value="GH"/>
</dbReference>
<dbReference type="Pfam" id="PF00232">
    <property type="entry name" value="Glyco_hydro_1"/>
    <property type="match status" value="1"/>
</dbReference>
<dbReference type="PROSITE" id="PS00572">
    <property type="entry name" value="GLYCOSYL_HYDROL_F1_1"/>
    <property type="match status" value="1"/>
</dbReference>
<dbReference type="GO" id="GO:0008422">
    <property type="term" value="F:beta-glucosidase activity"/>
    <property type="evidence" value="ECO:0007669"/>
    <property type="project" value="TreeGrafter"/>
</dbReference>
<dbReference type="EMBL" id="VOIH02000012">
    <property type="protein sequence ID" value="KAF3431838.1"/>
    <property type="molecule type" value="Genomic_DNA"/>
</dbReference>
<evidence type="ECO:0008006" key="9">
    <source>
        <dbReference type="Google" id="ProtNLM"/>
    </source>
</evidence>
<dbReference type="PRINTS" id="PR00131">
    <property type="entry name" value="GLHYDRLASE1"/>
</dbReference>
<comment type="similarity">
    <text evidence="1 5">Belongs to the glycosyl hydrolase 1 family.</text>
</comment>
<evidence type="ECO:0000313" key="7">
    <source>
        <dbReference type="EMBL" id="KAF3431838.1"/>
    </source>
</evidence>
<dbReference type="FunFam" id="3.20.20.80:FF:000020">
    <property type="entry name" value="Beta-glucosidase 12"/>
    <property type="match status" value="1"/>
</dbReference>
<gene>
    <name evidence="7" type="ORF">FNV43_RR26574</name>
</gene>
<evidence type="ECO:0000256" key="4">
    <source>
        <dbReference type="PROSITE-ProRule" id="PRU10055"/>
    </source>
</evidence>
<evidence type="ECO:0000256" key="1">
    <source>
        <dbReference type="ARBA" id="ARBA00010838"/>
    </source>
</evidence>
<dbReference type="GO" id="GO:0005975">
    <property type="term" value="P:carbohydrate metabolic process"/>
    <property type="evidence" value="ECO:0007669"/>
    <property type="project" value="InterPro"/>
</dbReference>
<evidence type="ECO:0000256" key="5">
    <source>
        <dbReference type="RuleBase" id="RU003690"/>
    </source>
</evidence>
<dbReference type="PANTHER" id="PTHR10353">
    <property type="entry name" value="GLYCOSYL HYDROLASE"/>
    <property type="match status" value="1"/>
</dbReference>
<proteinExistence type="inferred from homology"/>
<accession>A0A8K0DPK0</accession>
<dbReference type="Proteomes" id="UP000796880">
    <property type="component" value="Unassembled WGS sequence"/>
</dbReference>
<reference evidence="7" key="1">
    <citation type="submission" date="2020-03" db="EMBL/GenBank/DDBJ databases">
        <title>A high-quality chromosome-level genome assembly of a woody plant with both climbing and erect habits, Rhamnella rubrinervis.</title>
        <authorList>
            <person name="Lu Z."/>
            <person name="Yang Y."/>
            <person name="Zhu X."/>
            <person name="Sun Y."/>
        </authorList>
    </citation>
    <scope>NUCLEOTIDE SEQUENCE</scope>
    <source>
        <strain evidence="7">BYM</strain>
        <tissue evidence="7">Leaf</tissue>
    </source>
</reference>
<feature type="active site" description="Nucleophile" evidence="4">
    <location>
        <position position="428"/>
    </location>
</feature>
<protein>
    <recommendedName>
        <fullName evidence="9">Beta-glucosidase</fullName>
    </recommendedName>
</protein>
<dbReference type="SUPFAM" id="SSF51445">
    <property type="entry name" value="(Trans)glycosidases"/>
    <property type="match status" value="1"/>
</dbReference>